<dbReference type="GO" id="GO:0003688">
    <property type="term" value="F:DNA replication origin binding"/>
    <property type="evidence" value="ECO:0007669"/>
    <property type="project" value="TreeGrafter"/>
</dbReference>
<proteinExistence type="inferred from homology"/>
<sequence>MVWILPPSDTEERDSYGAMYQRILSTHRRASLVSASSVVMLVATNVDALCASRMLVTLFKHDDIGYTLIPVSGRIKFAEVIRKLRESHVDLHSLLLIDMGGNYDLPLDEYLGVLNPKVTIHVIDSARPYSLFNLFMGGENGDRFFLWDDGGVESILDLKEAWEITEYEPEPDSDKDSDGNTDEEDEEAADMENLSEDDEDAEDGSKKRRRKEESGARKRQRKGDRISDEDWEAHQDRIEKHYNTGAYYGRSVACIMYTLAVMLEREDNELLWLGILGLTYQYIASRISAKTYENERELFFDEVARLNPQPQENDNVHSFLSINPDDIGIRATTELRFTLLRHWTLYDSMFNSGYVAGKLGLWREKGKSRLSGLLAKMGLSITQAQQSYSHMDMDLKKNLVSKLEEVAPEYGLTDYTYESFMKCYGFHTQPLSAADAVEGLDTLLEVAEGIRLEVEIEGTRNGGEWFGVGRIWQPDAQEKRQVAQVEVSKNSKAIDAVGMPETQNNSESKEFDWWERNFWTAYDAIGSIQSLRRSLDLAMSVHRAIHRTGTAIIDRQDIKNMRNHRVILLTQGPDILLFSHYGMLRRLALWLVDALRDRMPVPENGQVKRRALPVIVACLNEIKASYIVIGVSASLDFGNVHKNKFAMSFIKAVSDLNLDLEFSSFDCSILELDKNDLKIFLDKVCSI</sequence>
<dbReference type="EMBL" id="MU157832">
    <property type="protein sequence ID" value="KAF9532308.1"/>
    <property type="molecule type" value="Genomic_DNA"/>
</dbReference>
<organism evidence="7 8">
    <name type="scientific">Crepidotus variabilis</name>
    <dbReference type="NCBI Taxonomy" id="179855"/>
    <lineage>
        <taxon>Eukaryota</taxon>
        <taxon>Fungi</taxon>
        <taxon>Dikarya</taxon>
        <taxon>Basidiomycota</taxon>
        <taxon>Agaricomycotina</taxon>
        <taxon>Agaricomycetes</taxon>
        <taxon>Agaricomycetidae</taxon>
        <taxon>Agaricales</taxon>
        <taxon>Agaricineae</taxon>
        <taxon>Crepidotaceae</taxon>
        <taxon>Crepidotus</taxon>
    </lineage>
</organism>
<protein>
    <submittedName>
        <fullName evidence="7">CDC45 family</fullName>
    </submittedName>
</protein>
<dbReference type="GO" id="GO:0003697">
    <property type="term" value="F:single-stranded DNA binding"/>
    <property type="evidence" value="ECO:0007669"/>
    <property type="project" value="TreeGrafter"/>
</dbReference>
<dbReference type="AlphaFoldDB" id="A0A9P6JTV3"/>
<gene>
    <name evidence="7" type="ORF">CPB83DRAFT_847626</name>
</gene>
<evidence type="ECO:0000313" key="7">
    <source>
        <dbReference type="EMBL" id="KAF9532308.1"/>
    </source>
</evidence>
<keyword evidence="5" id="KW-0131">Cell cycle</keyword>
<keyword evidence="4" id="KW-0539">Nucleus</keyword>
<dbReference type="GO" id="GO:0006270">
    <property type="term" value="P:DNA replication initiation"/>
    <property type="evidence" value="ECO:0007669"/>
    <property type="project" value="InterPro"/>
</dbReference>
<reference evidence="7" key="1">
    <citation type="submission" date="2020-11" db="EMBL/GenBank/DDBJ databases">
        <authorList>
            <consortium name="DOE Joint Genome Institute"/>
            <person name="Ahrendt S."/>
            <person name="Riley R."/>
            <person name="Andreopoulos W."/>
            <person name="Labutti K."/>
            <person name="Pangilinan J."/>
            <person name="Ruiz-Duenas F.J."/>
            <person name="Barrasa J.M."/>
            <person name="Sanchez-Garcia M."/>
            <person name="Camarero S."/>
            <person name="Miyauchi S."/>
            <person name="Serrano A."/>
            <person name="Linde D."/>
            <person name="Babiker R."/>
            <person name="Drula E."/>
            <person name="Ayuso-Fernandez I."/>
            <person name="Pacheco R."/>
            <person name="Padilla G."/>
            <person name="Ferreira P."/>
            <person name="Barriuso J."/>
            <person name="Kellner H."/>
            <person name="Castanera R."/>
            <person name="Alfaro M."/>
            <person name="Ramirez L."/>
            <person name="Pisabarro A.G."/>
            <person name="Kuo A."/>
            <person name="Tritt A."/>
            <person name="Lipzen A."/>
            <person name="He G."/>
            <person name="Yan M."/>
            <person name="Ng V."/>
            <person name="Cullen D."/>
            <person name="Martin F."/>
            <person name="Rosso M.-N."/>
            <person name="Henrissat B."/>
            <person name="Hibbett D."/>
            <person name="Martinez A.T."/>
            <person name="Grigoriev I.V."/>
        </authorList>
    </citation>
    <scope>NUCLEOTIDE SEQUENCE</scope>
    <source>
        <strain evidence="7">CBS 506.95</strain>
    </source>
</reference>
<evidence type="ECO:0000313" key="8">
    <source>
        <dbReference type="Proteomes" id="UP000807306"/>
    </source>
</evidence>
<evidence type="ECO:0000256" key="2">
    <source>
        <dbReference type="ARBA" id="ARBA00010727"/>
    </source>
</evidence>
<dbReference type="GO" id="GO:0003682">
    <property type="term" value="F:chromatin binding"/>
    <property type="evidence" value="ECO:0007669"/>
    <property type="project" value="TreeGrafter"/>
</dbReference>
<dbReference type="GO" id="GO:0000727">
    <property type="term" value="P:double-strand break repair via break-induced replication"/>
    <property type="evidence" value="ECO:0007669"/>
    <property type="project" value="TreeGrafter"/>
</dbReference>
<evidence type="ECO:0000256" key="5">
    <source>
        <dbReference type="ARBA" id="ARBA00023306"/>
    </source>
</evidence>
<dbReference type="InterPro" id="IPR003874">
    <property type="entry name" value="CDC45"/>
</dbReference>
<keyword evidence="8" id="KW-1185">Reference proteome</keyword>
<dbReference type="PANTHER" id="PTHR10507">
    <property type="entry name" value="CDC45-RELATED PROTEIN"/>
    <property type="match status" value="1"/>
</dbReference>
<dbReference type="GO" id="GO:0031261">
    <property type="term" value="C:DNA replication preinitiation complex"/>
    <property type="evidence" value="ECO:0007669"/>
    <property type="project" value="TreeGrafter"/>
</dbReference>
<dbReference type="OrthoDB" id="10258882at2759"/>
<evidence type="ECO:0000256" key="6">
    <source>
        <dbReference type="SAM" id="MobiDB-lite"/>
    </source>
</evidence>
<accession>A0A9P6JTV3</accession>
<feature type="region of interest" description="Disordered" evidence="6">
    <location>
        <begin position="166"/>
        <end position="228"/>
    </location>
</feature>
<comment type="subcellular location">
    <subcellularLocation>
        <location evidence="1">Nucleus</location>
    </subcellularLocation>
</comment>
<evidence type="ECO:0000256" key="1">
    <source>
        <dbReference type="ARBA" id="ARBA00004123"/>
    </source>
</evidence>
<keyword evidence="3" id="KW-0235">DNA replication</keyword>
<evidence type="ECO:0000256" key="4">
    <source>
        <dbReference type="ARBA" id="ARBA00023242"/>
    </source>
</evidence>
<dbReference type="Proteomes" id="UP000807306">
    <property type="component" value="Unassembled WGS sequence"/>
</dbReference>
<name>A0A9P6JTV3_9AGAR</name>
<dbReference type="Pfam" id="PF02724">
    <property type="entry name" value="CDC45"/>
    <property type="match status" value="1"/>
</dbReference>
<comment type="similarity">
    <text evidence="2">Belongs to the CDC45 family.</text>
</comment>
<dbReference type="PANTHER" id="PTHR10507:SF0">
    <property type="entry name" value="CELL DIVISION CONTROL PROTEIN 45 HOMOLOG"/>
    <property type="match status" value="1"/>
</dbReference>
<feature type="compositionally biased region" description="Acidic residues" evidence="6">
    <location>
        <begin position="179"/>
        <end position="202"/>
    </location>
</feature>
<comment type="caution">
    <text evidence="7">The sequence shown here is derived from an EMBL/GenBank/DDBJ whole genome shotgun (WGS) entry which is preliminary data.</text>
</comment>
<dbReference type="GO" id="GO:1902977">
    <property type="term" value="P:mitotic DNA replication preinitiation complex assembly"/>
    <property type="evidence" value="ECO:0007669"/>
    <property type="project" value="TreeGrafter"/>
</dbReference>
<evidence type="ECO:0000256" key="3">
    <source>
        <dbReference type="ARBA" id="ARBA00022705"/>
    </source>
</evidence>